<sequence length="202" mass="22190">MQVVPILNTMVAKANHIYTRWAEGEEAPLALRHTFADMEQTDSLMGMPGSPQQQYQQHHSQQPQQQQEPEVDSFAHAHRSLSQCIAEVHQRAMILFPTRKPCQCSAKLATRDTPCPPSHSWSPPPKLSAAQAMSPVLPDLYSSGTWMYGVLPGDGPGVPGASVGLNAISPSSRMAMVDTLNFDFGALNQSSWSDGQSWMAWF</sequence>
<keyword evidence="3" id="KW-1185">Reference proteome</keyword>
<name>A0ABR3K0G0_9AGAR</name>
<proteinExistence type="predicted"/>
<feature type="region of interest" description="Disordered" evidence="1">
    <location>
        <begin position="42"/>
        <end position="73"/>
    </location>
</feature>
<organism evidence="2 3">
    <name type="scientific">Hohenbuehelia grisea</name>
    <dbReference type="NCBI Taxonomy" id="104357"/>
    <lineage>
        <taxon>Eukaryota</taxon>
        <taxon>Fungi</taxon>
        <taxon>Dikarya</taxon>
        <taxon>Basidiomycota</taxon>
        <taxon>Agaricomycotina</taxon>
        <taxon>Agaricomycetes</taxon>
        <taxon>Agaricomycetidae</taxon>
        <taxon>Agaricales</taxon>
        <taxon>Pleurotineae</taxon>
        <taxon>Pleurotaceae</taxon>
        <taxon>Hohenbuehelia</taxon>
    </lineage>
</organism>
<dbReference type="EMBL" id="JASNQZ010000001">
    <property type="protein sequence ID" value="KAL0961372.1"/>
    <property type="molecule type" value="Genomic_DNA"/>
</dbReference>
<comment type="caution">
    <text evidence="2">The sequence shown here is derived from an EMBL/GenBank/DDBJ whole genome shotgun (WGS) entry which is preliminary data.</text>
</comment>
<gene>
    <name evidence="2" type="ORF">HGRIS_006328</name>
</gene>
<dbReference type="Proteomes" id="UP001556367">
    <property type="component" value="Unassembled WGS sequence"/>
</dbReference>
<reference evidence="3" key="1">
    <citation type="submission" date="2024-06" db="EMBL/GenBank/DDBJ databases">
        <title>Multi-omics analyses provide insights into the biosynthesis of the anticancer antibiotic pleurotin in Hohenbuehelia grisea.</title>
        <authorList>
            <person name="Weaver J.A."/>
            <person name="Alberti F."/>
        </authorList>
    </citation>
    <scope>NUCLEOTIDE SEQUENCE [LARGE SCALE GENOMIC DNA]</scope>
    <source>
        <strain evidence="3">T-177</strain>
    </source>
</reference>
<accession>A0ABR3K0G0</accession>
<protein>
    <submittedName>
        <fullName evidence="2">Uncharacterized protein</fullName>
    </submittedName>
</protein>
<evidence type="ECO:0000256" key="1">
    <source>
        <dbReference type="SAM" id="MobiDB-lite"/>
    </source>
</evidence>
<evidence type="ECO:0000313" key="3">
    <source>
        <dbReference type="Proteomes" id="UP001556367"/>
    </source>
</evidence>
<evidence type="ECO:0000313" key="2">
    <source>
        <dbReference type="EMBL" id="KAL0961372.1"/>
    </source>
</evidence>
<feature type="compositionally biased region" description="Low complexity" evidence="1">
    <location>
        <begin position="50"/>
        <end position="67"/>
    </location>
</feature>